<name>A0A0P9P7G2_9PSED</name>
<reference evidence="1 2" key="1">
    <citation type="submission" date="2015-09" db="EMBL/GenBank/DDBJ databases">
        <title>Genome announcement of multiple Pseudomonas syringae strains.</title>
        <authorList>
            <person name="Thakur S."/>
            <person name="Wang P.W."/>
            <person name="Gong Y."/>
            <person name="Weir B.S."/>
            <person name="Guttman D.S."/>
        </authorList>
    </citation>
    <scope>NUCLEOTIDE SEQUENCE [LARGE SCALE GENOMIC DNA]</scope>
    <source>
        <strain evidence="1 2">ICMP17001</strain>
    </source>
</reference>
<sequence>MGGVFAGVGVKMDCRVQQLAAPGRRLRSWGQHQNCCAVCPQLKLCKTGVAIYWTPSHFPPSDIDDIDGCGGFAVGALRSHRFPRWPLRNALGKGLCKPISVRSQDSHVEWVFHQRLDDLGHPTRMFRHLCLSVFKCLAAQCHGFSIVAWNRCCYCYSLGLKRFKGGIRSLG</sequence>
<dbReference type="Proteomes" id="UP000051335">
    <property type="component" value="Unassembled WGS sequence"/>
</dbReference>
<proteinExistence type="predicted"/>
<gene>
    <name evidence="1" type="ORF">ALO75_200111</name>
</gene>
<evidence type="ECO:0000313" key="2">
    <source>
        <dbReference type="Proteomes" id="UP000051335"/>
    </source>
</evidence>
<accession>A0A0P9P7G2</accession>
<dbReference type="EMBL" id="LJQC01000755">
    <property type="protein sequence ID" value="KPW94291.1"/>
    <property type="molecule type" value="Genomic_DNA"/>
</dbReference>
<dbReference type="AlphaFoldDB" id="A0A0P9P7G2"/>
<comment type="caution">
    <text evidence="1">The sequence shown here is derived from an EMBL/GenBank/DDBJ whole genome shotgun (WGS) entry which is preliminary data.</text>
</comment>
<protein>
    <submittedName>
        <fullName evidence="1">Transposase</fullName>
    </submittedName>
</protein>
<keyword evidence="2" id="KW-1185">Reference proteome</keyword>
<organism evidence="1 2">
    <name type="scientific">Pseudomonas syringae pv. coryli</name>
    <dbReference type="NCBI Taxonomy" id="317659"/>
    <lineage>
        <taxon>Bacteria</taxon>
        <taxon>Pseudomonadati</taxon>
        <taxon>Pseudomonadota</taxon>
        <taxon>Gammaproteobacteria</taxon>
        <taxon>Pseudomonadales</taxon>
        <taxon>Pseudomonadaceae</taxon>
        <taxon>Pseudomonas</taxon>
    </lineage>
</organism>
<evidence type="ECO:0000313" key="1">
    <source>
        <dbReference type="EMBL" id="KPW94291.1"/>
    </source>
</evidence>